<accession>A0ABS2MQ22</accession>
<organism evidence="1 2">
    <name type="scientific">Fusibacter tunisiensis</name>
    <dbReference type="NCBI Taxonomy" id="1008308"/>
    <lineage>
        <taxon>Bacteria</taxon>
        <taxon>Bacillati</taxon>
        <taxon>Bacillota</taxon>
        <taxon>Clostridia</taxon>
        <taxon>Eubacteriales</taxon>
        <taxon>Eubacteriales Family XII. Incertae Sedis</taxon>
        <taxon>Fusibacter</taxon>
    </lineage>
</organism>
<reference evidence="1 2" key="1">
    <citation type="submission" date="2021-01" db="EMBL/GenBank/DDBJ databases">
        <title>Genomic Encyclopedia of Type Strains, Phase IV (KMG-IV): sequencing the most valuable type-strain genomes for metagenomic binning, comparative biology and taxonomic classification.</title>
        <authorList>
            <person name="Goeker M."/>
        </authorList>
    </citation>
    <scope>NUCLEOTIDE SEQUENCE [LARGE SCALE GENOMIC DNA]</scope>
    <source>
        <strain evidence="1 2">DSM 24436</strain>
    </source>
</reference>
<comment type="caution">
    <text evidence="1">The sequence shown here is derived from an EMBL/GenBank/DDBJ whole genome shotgun (WGS) entry which is preliminary data.</text>
</comment>
<dbReference type="EMBL" id="JAFBDT010000005">
    <property type="protein sequence ID" value="MBM7561505.1"/>
    <property type="molecule type" value="Genomic_DNA"/>
</dbReference>
<name>A0ABS2MQ22_9FIRM</name>
<proteinExistence type="predicted"/>
<sequence>MSKKIKKPDQWVYVIEKCKNHVKIGVSKDYTERINYLERTGGFRVSRYMALGPYQNGYEVESKILTQLKEFKIIGEWHLISYEDAVAVAQQVAQQVGDSSLIDIFDSDGLIELIDDLFPLKSSVINNEHFQDTSITGFVDEKGVLWFETDVCGIFSPEFYMGFLKAEELTRGGSCYEHK</sequence>
<evidence type="ECO:0000313" key="2">
    <source>
        <dbReference type="Proteomes" id="UP000767854"/>
    </source>
</evidence>
<dbReference type="RefSeq" id="WP_204663069.1">
    <property type="nucleotide sequence ID" value="NZ_JAFBDT010000005.1"/>
</dbReference>
<gene>
    <name evidence="1" type="ORF">JOC49_001025</name>
</gene>
<dbReference type="Proteomes" id="UP000767854">
    <property type="component" value="Unassembled WGS sequence"/>
</dbReference>
<keyword evidence="2" id="KW-1185">Reference proteome</keyword>
<protein>
    <recommendedName>
        <fullName evidence="3">GIY-YIG nuclease family protein</fullName>
    </recommendedName>
</protein>
<dbReference type="Pfam" id="PF13455">
    <property type="entry name" value="MUG113"/>
    <property type="match status" value="1"/>
</dbReference>
<evidence type="ECO:0000313" key="1">
    <source>
        <dbReference type="EMBL" id="MBM7561505.1"/>
    </source>
</evidence>
<evidence type="ECO:0008006" key="3">
    <source>
        <dbReference type="Google" id="ProtNLM"/>
    </source>
</evidence>